<dbReference type="AlphaFoldDB" id="A0A1L1PR04"/>
<dbReference type="PANTHER" id="PTHR33452:SF1">
    <property type="entry name" value="INNER MEMBRANE PROTEIN YPHA-RELATED"/>
    <property type="match status" value="1"/>
</dbReference>
<gene>
    <name evidence="8" type="ORF">BN948_02201</name>
</gene>
<dbReference type="GO" id="GO:0005886">
    <property type="term" value="C:plasma membrane"/>
    <property type="evidence" value="ECO:0007669"/>
    <property type="project" value="UniProtKB-SubCell"/>
</dbReference>
<dbReference type="EMBL" id="CCAE010000014">
    <property type="protein sequence ID" value="CDN87775.1"/>
    <property type="molecule type" value="Genomic_DNA"/>
</dbReference>
<keyword evidence="4 7" id="KW-0812">Transmembrane</keyword>
<dbReference type="Pfam" id="PF07681">
    <property type="entry name" value="DoxX"/>
    <property type="match status" value="1"/>
</dbReference>
<evidence type="ECO:0000256" key="7">
    <source>
        <dbReference type="SAM" id="Phobius"/>
    </source>
</evidence>
<evidence type="ECO:0000256" key="2">
    <source>
        <dbReference type="ARBA" id="ARBA00006679"/>
    </source>
</evidence>
<keyword evidence="5 7" id="KW-1133">Transmembrane helix</keyword>
<evidence type="ECO:0000256" key="5">
    <source>
        <dbReference type="ARBA" id="ARBA00022989"/>
    </source>
</evidence>
<reference evidence="9" key="2">
    <citation type="submission" date="2014-11" db="EMBL/GenBank/DDBJ databases">
        <title>Draft genome sequence of Hydrogenophaga intermedia S1.</title>
        <authorList>
            <person name="Gan H.M."/>
            <person name="Chew T.H."/>
            <person name="Stolz A."/>
        </authorList>
    </citation>
    <scope>NUCLEOTIDE SEQUENCE [LARGE SCALE GENOMIC DNA]</scope>
    <source>
        <strain evidence="9">S1</strain>
    </source>
</reference>
<proteinExistence type="inferred from homology"/>
<keyword evidence="9" id="KW-1185">Reference proteome</keyword>
<feature type="transmembrane region" description="Helical" evidence="7">
    <location>
        <begin position="74"/>
        <end position="94"/>
    </location>
</feature>
<evidence type="ECO:0000256" key="1">
    <source>
        <dbReference type="ARBA" id="ARBA00004651"/>
    </source>
</evidence>
<evidence type="ECO:0000256" key="4">
    <source>
        <dbReference type="ARBA" id="ARBA00022692"/>
    </source>
</evidence>
<accession>A0A1L1PR04</accession>
<comment type="subcellular location">
    <subcellularLocation>
        <location evidence="1">Cell membrane</location>
        <topology evidence="1">Multi-pass membrane protein</topology>
    </subcellularLocation>
</comment>
<dbReference type="InterPro" id="IPR032808">
    <property type="entry name" value="DoxX"/>
</dbReference>
<dbReference type="PANTHER" id="PTHR33452">
    <property type="entry name" value="OXIDOREDUCTASE CATD-RELATED"/>
    <property type="match status" value="1"/>
</dbReference>
<sequence>MTALQNPLALLARLLMALLFLPAGISKIGGFAGTAGYIGSVGLPMPEVGAAIAILVEVGASILLIIGLFTRPAALVLAIFTLVASFFFHAFWSMPAEAQMMQSLMFYKNIAIVGGLLAIAAHGAGAFSMDAKRGN</sequence>
<feature type="transmembrane region" description="Helical" evidence="7">
    <location>
        <begin position="50"/>
        <end position="69"/>
    </location>
</feature>
<name>A0A1L1PR04_HYDIT</name>
<organism evidence="8 9">
    <name type="scientific">Hydrogenophaga intermedia</name>
    <dbReference type="NCBI Taxonomy" id="65786"/>
    <lineage>
        <taxon>Bacteria</taxon>
        <taxon>Pseudomonadati</taxon>
        <taxon>Pseudomonadota</taxon>
        <taxon>Betaproteobacteria</taxon>
        <taxon>Burkholderiales</taxon>
        <taxon>Comamonadaceae</taxon>
        <taxon>Hydrogenophaga</taxon>
    </lineage>
</organism>
<reference evidence="9" key="1">
    <citation type="submission" date="2014-02" db="EMBL/GenBank/DDBJ databases">
        <authorList>
            <person name="Gan H."/>
        </authorList>
    </citation>
    <scope>NUCLEOTIDE SEQUENCE [LARGE SCALE GENOMIC DNA]</scope>
    <source>
        <strain evidence="9">S1</strain>
    </source>
</reference>
<dbReference type="InterPro" id="IPR051907">
    <property type="entry name" value="DoxX-like_oxidoreductase"/>
</dbReference>
<evidence type="ECO:0000313" key="9">
    <source>
        <dbReference type="Proteomes" id="UP000028878"/>
    </source>
</evidence>
<keyword evidence="3" id="KW-1003">Cell membrane</keyword>
<protein>
    <submittedName>
        <fullName evidence="8">DoxX family protein</fullName>
    </submittedName>
</protein>
<evidence type="ECO:0000256" key="6">
    <source>
        <dbReference type="ARBA" id="ARBA00023136"/>
    </source>
</evidence>
<feature type="transmembrane region" description="Helical" evidence="7">
    <location>
        <begin position="106"/>
        <end position="127"/>
    </location>
</feature>
<dbReference type="Proteomes" id="UP000028878">
    <property type="component" value="Unassembled WGS sequence"/>
</dbReference>
<dbReference type="RefSeq" id="WP_009518963.1">
    <property type="nucleotide sequence ID" value="NZ_CCAE010000014.1"/>
</dbReference>
<evidence type="ECO:0000313" key="8">
    <source>
        <dbReference type="EMBL" id="CDN87775.1"/>
    </source>
</evidence>
<comment type="similarity">
    <text evidence="2">Belongs to the DoxX family.</text>
</comment>
<evidence type="ECO:0000256" key="3">
    <source>
        <dbReference type="ARBA" id="ARBA00022475"/>
    </source>
</evidence>
<keyword evidence="6 7" id="KW-0472">Membrane</keyword>